<dbReference type="Proteomes" id="UP000027195">
    <property type="component" value="Unassembled WGS sequence"/>
</dbReference>
<evidence type="ECO:0000259" key="6">
    <source>
        <dbReference type="Pfam" id="PF01764"/>
    </source>
</evidence>
<dbReference type="HOGENOM" id="CLU_026591_1_0_1"/>
<feature type="domain" description="Fungal lipase-type" evidence="6">
    <location>
        <begin position="248"/>
        <end position="412"/>
    </location>
</feature>
<evidence type="ECO:0000313" key="7">
    <source>
        <dbReference type="EMBL" id="KDQ14514.1"/>
    </source>
</evidence>
<dbReference type="AlphaFoldDB" id="A0A067MG71"/>
<protein>
    <recommendedName>
        <fullName evidence="6">Fungal lipase-type domain-containing protein</fullName>
    </recommendedName>
</protein>
<dbReference type="InterPro" id="IPR029058">
    <property type="entry name" value="AB_hydrolase_fold"/>
</dbReference>
<organism evidence="7 8">
    <name type="scientific">Botryobasidium botryosum (strain FD-172 SS1)</name>
    <dbReference type="NCBI Taxonomy" id="930990"/>
    <lineage>
        <taxon>Eukaryota</taxon>
        <taxon>Fungi</taxon>
        <taxon>Dikarya</taxon>
        <taxon>Basidiomycota</taxon>
        <taxon>Agaricomycotina</taxon>
        <taxon>Agaricomycetes</taxon>
        <taxon>Cantharellales</taxon>
        <taxon>Botryobasidiaceae</taxon>
        <taxon>Botryobasidium</taxon>
    </lineage>
</organism>
<keyword evidence="5" id="KW-1133">Transmembrane helix</keyword>
<reference evidence="8" key="1">
    <citation type="journal article" date="2014" name="Proc. Natl. Acad. Sci. U.S.A.">
        <title>Extensive sampling of basidiomycete genomes demonstrates inadequacy of the white-rot/brown-rot paradigm for wood decay fungi.</title>
        <authorList>
            <person name="Riley R."/>
            <person name="Salamov A.A."/>
            <person name="Brown D.W."/>
            <person name="Nagy L.G."/>
            <person name="Floudas D."/>
            <person name="Held B.W."/>
            <person name="Levasseur A."/>
            <person name="Lombard V."/>
            <person name="Morin E."/>
            <person name="Otillar R."/>
            <person name="Lindquist E.A."/>
            <person name="Sun H."/>
            <person name="LaButti K.M."/>
            <person name="Schmutz J."/>
            <person name="Jabbour D."/>
            <person name="Luo H."/>
            <person name="Baker S.E."/>
            <person name="Pisabarro A.G."/>
            <person name="Walton J.D."/>
            <person name="Blanchette R.A."/>
            <person name="Henrissat B."/>
            <person name="Martin F."/>
            <person name="Cullen D."/>
            <person name="Hibbett D.S."/>
            <person name="Grigoriev I.V."/>
        </authorList>
    </citation>
    <scope>NUCLEOTIDE SEQUENCE [LARGE SCALE GENOMIC DNA]</scope>
    <source>
        <strain evidence="8">FD-172 SS1</strain>
    </source>
</reference>
<name>A0A067MG71_BOTB1</name>
<sequence length="550" mass="62036">MGRSRHVIFEKLKTLHREELNALCSSRSYVSSSLGQIIRWFEYMLVGWWAVFNAALHREMDTFDIVTSIFFHILINFLLGILLVWCLFAHFPPVVYVYNQFSSRYAGGLSLVNFASPRLFQSLTEEEIAAAKISLSRPWHQNPSSEYIRVFDIDAAKVLLLLAAVMYEPNSREFHDALQSLKEAHQTDDKHAHQHAVSEVDQAIQGHGTVISAFCEQLGIESAMVSQLNSFSTACAAVFWDHDSNWIVVAFRGTSPTEFEEWVDDLKISQVDAGPWLKGFGKVHMGFKNRIFPETADNMDDIKPYESIVSGVRELADHLLEDNPDETEVNVWFTGHSLGCAMASLAYARAILNPGDFGPNIRVRDAYLFAAPVVCDVVSVETFNNAIKNTEDRGRTMWRVTNAGDAVATILPEFGDREGLNLSPTNVLAFAHLGVEIKMRDYPMPSIFTGQTLHRKAQVKLASSFTEEQLEALRRNMLAKGAGLSVYERAALQIPFLGRLLAHGTGECRMVYLVMDFQSVDERFIYDFQIVFYWDQLSRVGTGPCSWAFN</sequence>
<evidence type="ECO:0000256" key="4">
    <source>
        <dbReference type="ARBA" id="ARBA00048461"/>
    </source>
</evidence>
<dbReference type="Gene3D" id="3.40.50.1820">
    <property type="entry name" value="alpha/beta hydrolase"/>
    <property type="match status" value="1"/>
</dbReference>
<dbReference type="InParanoid" id="A0A067MG71"/>
<accession>A0A067MG71</accession>
<dbReference type="InterPro" id="IPR002921">
    <property type="entry name" value="Fungal_lipase-type"/>
</dbReference>
<evidence type="ECO:0000256" key="1">
    <source>
        <dbReference type="ARBA" id="ARBA00023157"/>
    </source>
</evidence>
<dbReference type="CDD" id="cd00519">
    <property type="entry name" value="Lipase_3"/>
    <property type="match status" value="1"/>
</dbReference>
<dbReference type="EMBL" id="KL198037">
    <property type="protein sequence ID" value="KDQ14514.1"/>
    <property type="molecule type" value="Genomic_DNA"/>
</dbReference>
<feature type="transmembrane region" description="Helical" evidence="5">
    <location>
        <begin position="37"/>
        <end position="56"/>
    </location>
</feature>
<keyword evidence="5" id="KW-0472">Membrane</keyword>
<comment type="catalytic activity">
    <reaction evidence="3">
        <text>a diacylglycerol + H2O = a monoacylglycerol + a fatty acid + H(+)</text>
        <dbReference type="Rhea" id="RHEA:32731"/>
        <dbReference type="ChEBI" id="CHEBI:15377"/>
        <dbReference type="ChEBI" id="CHEBI:15378"/>
        <dbReference type="ChEBI" id="CHEBI:17408"/>
        <dbReference type="ChEBI" id="CHEBI:18035"/>
        <dbReference type="ChEBI" id="CHEBI:28868"/>
    </reaction>
</comment>
<evidence type="ECO:0000256" key="3">
    <source>
        <dbReference type="ARBA" id="ARBA00047591"/>
    </source>
</evidence>
<dbReference type="GO" id="GO:0006629">
    <property type="term" value="P:lipid metabolic process"/>
    <property type="evidence" value="ECO:0007669"/>
    <property type="project" value="InterPro"/>
</dbReference>
<comment type="similarity">
    <text evidence="2">Belongs to the AB hydrolase superfamily. Lipase family. Class 3 subfamily.</text>
</comment>
<keyword evidence="5" id="KW-0812">Transmembrane</keyword>
<proteinExistence type="inferred from homology"/>
<evidence type="ECO:0000313" key="8">
    <source>
        <dbReference type="Proteomes" id="UP000027195"/>
    </source>
</evidence>
<dbReference type="PANTHER" id="PTHR45856:SF24">
    <property type="entry name" value="FUNGAL LIPASE-LIKE DOMAIN-CONTAINING PROTEIN"/>
    <property type="match status" value="1"/>
</dbReference>
<evidence type="ECO:0000256" key="5">
    <source>
        <dbReference type="SAM" id="Phobius"/>
    </source>
</evidence>
<dbReference type="PANTHER" id="PTHR45856">
    <property type="entry name" value="ALPHA/BETA-HYDROLASES SUPERFAMILY PROTEIN"/>
    <property type="match status" value="1"/>
</dbReference>
<dbReference type="SUPFAM" id="SSF53474">
    <property type="entry name" value="alpha/beta-Hydrolases"/>
    <property type="match status" value="1"/>
</dbReference>
<feature type="transmembrane region" description="Helical" evidence="5">
    <location>
        <begin position="68"/>
        <end position="91"/>
    </location>
</feature>
<dbReference type="InterPro" id="IPR051218">
    <property type="entry name" value="Sec_MonoDiacylglyc_Lipase"/>
</dbReference>
<dbReference type="Pfam" id="PF01764">
    <property type="entry name" value="Lipase_3"/>
    <property type="match status" value="1"/>
</dbReference>
<keyword evidence="1" id="KW-1015">Disulfide bond</keyword>
<keyword evidence="8" id="KW-1185">Reference proteome</keyword>
<gene>
    <name evidence="7" type="ORF">BOTBODRAFT_344533</name>
</gene>
<evidence type="ECO:0000256" key="2">
    <source>
        <dbReference type="ARBA" id="ARBA00043996"/>
    </source>
</evidence>
<comment type="catalytic activity">
    <reaction evidence="4">
        <text>a monoacylglycerol + H2O = glycerol + a fatty acid + H(+)</text>
        <dbReference type="Rhea" id="RHEA:15245"/>
        <dbReference type="ChEBI" id="CHEBI:15377"/>
        <dbReference type="ChEBI" id="CHEBI:15378"/>
        <dbReference type="ChEBI" id="CHEBI:17408"/>
        <dbReference type="ChEBI" id="CHEBI:17754"/>
        <dbReference type="ChEBI" id="CHEBI:28868"/>
    </reaction>
</comment>
<dbReference type="OrthoDB" id="426718at2759"/>